<keyword evidence="14" id="KW-1185">Reference proteome</keyword>
<dbReference type="GO" id="GO:0003723">
    <property type="term" value="F:RNA binding"/>
    <property type="evidence" value="ECO:0007669"/>
    <property type="project" value="InterPro"/>
</dbReference>
<dbReference type="InterPro" id="IPR012340">
    <property type="entry name" value="NA-bd_OB-fold"/>
</dbReference>
<evidence type="ECO:0000256" key="3">
    <source>
        <dbReference type="ARBA" id="ARBA00022603"/>
    </source>
</evidence>
<dbReference type="InterPro" id="IPR030390">
    <property type="entry name" value="MeTrfase_TrmA_AS"/>
</dbReference>
<dbReference type="Gene3D" id="3.40.50.150">
    <property type="entry name" value="Vaccinia Virus protein VP39"/>
    <property type="match status" value="1"/>
</dbReference>
<dbReference type="PROSITE" id="PS01230">
    <property type="entry name" value="TRMA_1"/>
    <property type="match status" value="1"/>
</dbReference>
<feature type="binding site" evidence="9 10">
    <location>
        <position position="285"/>
    </location>
    <ligand>
        <name>S-adenosyl-L-methionine</name>
        <dbReference type="ChEBI" id="CHEBI:59789"/>
    </ligand>
</feature>
<dbReference type="AlphaFoldDB" id="A0A3M2I3J5"/>
<dbReference type="EMBL" id="RFLY01000002">
    <property type="protein sequence ID" value="RMH94550.1"/>
    <property type="molecule type" value="Genomic_DNA"/>
</dbReference>
<dbReference type="OrthoDB" id="9804590at2"/>
<protein>
    <recommendedName>
        <fullName evidence="9">23S rRNA (uracil(1939)-C(5))-methyltransferase RlmD</fullName>
        <ecNumber evidence="9">2.1.1.190</ecNumber>
    </recommendedName>
    <alternativeName>
        <fullName evidence="9">23S rRNA(m5U1939)-methyltransferase</fullName>
    </alternativeName>
</protein>
<dbReference type="Gene3D" id="2.40.50.140">
    <property type="entry name" value="Nucleic acid-binding proteins"/>
    <property type="match status" value="1"/>
</dbReference>
<dbReference type="PROSITE" id="PS51687">
    <property type="entry name" value="SAM_MT_RNA_M5U"/>
    <property type="match status" value="1"/>
</dbReference>
<proteinExistence type="inferred from homology"/>
<evidence type="ECO:0000256" key="5">
    <source>
        <dbReference type="ARBA" id="ARBA00022691"/>
    </source>
</evidence>
<feature type="binding site" evidence="9 10">
    <location>
        <position position="335"/>
    </location>
    <ligand>
        <name>S-adenosyl-L-methionine</name>
        <dbReference type="ChEBI" id="CHEBI:59789"/>
    </ligand>
</feature>
<evidence type="ECO:0000256" key="4">
    <source>
        <dbReference type="ARBA" id="ARBA00022679"/>
    </source>
</evidence>
<keyword evidence="7 9" id="KW-0408">Iron</keyword>
<evidence type="ECO:0000256" key="8">
    <source>
        <dbReference type="ARBA" id="ARBA00023014"/>
    </source>
</evidence>
<comment type="similarity">
    <text evidence="9">Belongs to the class I-like SAM-binding methyltransferase superfamily. RNA M5U methyltransferase family. RlmD subfamily.</text>
</comment>
<feature type="binding site" evidence="9 10">
    <location>
        <position position="314"/>
    </location>
    <ligand>
        <name>S-adenosyl-L-methionine</name>
        <dbReference type="ChEBI" id="CHEBI:59789"/>
    </ligand>
</feature>
<evidence type="ECO:0000256" key="1">
    <source>
        <dbReference type="ARBA" id="ARBA00022485"/>
    </source>
</evidence>
<dbReference type="PROSITE" id="PS01231">
    <property type="entry name" value="TRMA_2"/>
    <property type="match status" value="1"/>
</dbReference>
<feature type="binding site" evidence="9">
    <location>
        <position position="362"/>
    </location>
    <ligand>
        <name>S-adenosyl-L-methionine</name>
        <dbReference type="ChEBI" id="CHEBI:59789"/>
    </ligand>
</feature>
<comment type="caution">
    <text evidence="13">The sequence shown here is derived from an EMBL/GenBank/DDBJ whole genome shotgun (WGS) entry which is preliminary data.</text>
</comment>
<dbReference type="Pfam" id="PF05958">
    <property type="entry name" value="tRNA_U5-meth_tr"/>
    <property type="match status" value="1"/>
</dbReference>
<comment type="catalytic activity">
    <reaction evidence="9">
        <text>uridine(1939) in 23S rRNA + S-adenosyl-L-methionine = 5-methyluridine(1939) in 23S rRNA + S-adenosyl-L-homocysteine + H(+)</text>
        <dbReference type="Rhea" id="RHEA:42908"/>
        <dbReference type="Rhea" id="RHEA-COMP:10278"/>
        <dbReference type="Rhea" id="RHEA-COMP:10279"/>
        <dbReference type="ChEBI" id="CHEBI:15378"/>
        <dbReference type="ChEBI" id="CHEBI:57856"/>
        <dbReference type="ChEBI" id="CHEBI:59789"/>
        <dbReference type="ChEBI" id="CHEBI:65315"/>
        <dbReference type="ChEBI" id="CHEBI:74447"/>
        <dbReference type="EC" id="2.1.1.190"/>
    </reaction>
</comment>
<feature type="binding site" evidence="9">
    <location>
        <position position="97"/>
    </location>
    <ligand>
        <name>[4Fe-4S] cluster</name>
        <dbReference type="ChEBI" id="CHEBI:49883"/>
    </ligand>
</feature>
<reference evidence="13 14" key="1">
    <citation type="submission" date="2018-10" db="EMBL/GenBank/DDBJ databases">
        <title>Proposal of Lysobacter pythonis sp. nov. isolated from royal pythons (Python regius).</title>
        <authorList>
            <person name="Hans-Juergen B."/>
            <person name="Huptas C."/>
            <person name="Sandra B."/>
            <person name="Igor L."/>
            <person name="Joachim S."/>
            <person name="Siegfried S."/>
            <person name="Mareike W."/>
            <person name="Peter K."/>
        </authorList>
    </citation>
    <scope>NUCLEOTIDE SEQUENCE [LARGE SCALE GENOMIC DNA]</scope>
    <source>
        <strain evidence="13 14">4284/11</strain>
    </source>
</reference>
<dbReference type="PANTHER" id="PTHR11061">
    <property type="entry name" value="RNA M5U METHYLTRANSFERASE"/>
    <property type="match status" value="1"/>
</dbReference>
<dbReference type="GO" id="GO:0005506">
    <property type="term" value="F:iron ion binding"/>
    <property type="evidence" value="ECO:0007669"/>
    <property type="project" value="UniProtKB-UniRule"/>
</dbReference>
<evidence type="ECO:0000256" key="6">
    <source>
        <dbReference type="ARBA" id="ARBA00022723"/>
    </source>
</evidence>
<dbReference type="PROSITE" id="PS50926">
    <property type="entry name" value="TRAM"/>
    <property type="match status" value="1"/>
</dbReference>
<keyword evidence="2 9" id="KW-0698">rRNA processing</keyword>
<feature type="binding site" evidence="9">
    <location>
        <position position="88"/>
    </location>
    <ligand>
        <name>[4Fe-4S] cluster</name>
        <dbReference type="ChEBI" id="CHEBI:49883"/>
    </ligand>
</feature>
<dbReference type="NCBIfam" id="TIGR00479">
    <property type="entry name" value="rumA"/>
    <property type="match status" value="1"/>
</dbReference>
<dbReference type="InterPro" id="IPR010280">
    <property type="entry name" value="U5_MeTrfase_fam"/>
</dbReference>
<dbReference type="Gene3D" id="2.40.50.1070">
    <property type="match status" value="1"/>
</dbReference>
<evidence type="ECO:0000256" key="9">
    <source>
        <dbReference type="HAMAP-Rule" id="MF_01010"/>
    </source>
</evidence>
<dbReference type="SUPFAM" id="SSF50249">
    <property type="entry name" value="Nucleic acid-binding proteins"/>
    <property type="match status" value="1"/>
</dbReference>
<dbReference type="SUPFAM" id="SSF53335">
    <property type="entry name" value="S-adenosyl-L-methionine-dependent methyltransferases"/>
    <property type="match status" value="1"/>
</dbReference>
<comment type="function">
    <text evidence="9">Catalyzes the formation of 5-methyl-uridine at position 1939 (m5U1939) in 23S rRNA.</text>
</comment>
<dbReference type="HAMAP" id="MF_01010">
    <property type="entry name" value="23SrRNA_methyltr_RlmD"/>
    <property type="match status" value="1"/>
</dbReference>
<keyword evidence="8 9" id="KW-0411">Iron-sulfur</keyword>
<dbReference type="FunFam" id="2.40.50.140:FF:000097">
    <property type="entry name" value="23S rRNA (uracil(1939)-C(5))-methyltransferase RlmD"/>
    <property type="match status" value="1"/>
</dbReference>
<sequence>MPALFSSRDAVARIDQTPFQARILDLSHDGRGVARREAGAHAGKTVFVSGALPGETVMARQTARSRSFDEAGTVEVLDASPDRVKPRCPHFGTCGGCVLQHLDEDKQIHAKQRVLLENFERIGHVAPGEVLPPLVDAAWGYRRKGRFSVRRVEKKNKTLVGFRERDPRFVADLGECHTVVPEIGFKIAELSALVDSMDARRALPQIEFIAGDAARALVFRHLEPLSEDDLRKLRDFAAAHGFAIFLQPKGIDSVHPLDDTPPPPLAFKLAPWDVELRFRPLDFIQVNGGLNEKMIARALALLDVRPGERVLDLFCGLGNFTLPLARVASEVVGVEGDAGLVARARANALHNGLENVEFHMADLTTDLRQERWFGQGFDKLLLDPARAGALEVLKQLSLDGIKRIVYVSCHPGSLARDAAYLVGERGWRLTSAGVMDMFPHTAHVESIAVFEKE</sequence>
<gene>
    <name evidence="9 13" type="primary">rlmD</name>
    <name evidence="13" type="ORF">EBB59_02445</name>
</gene>
<dbReference type="InterPro" id="IPR030391">
    <property type="entry name" value="MeTrfase_TrmA_CS"/>
</dbReference>
<feature type="domain" description="TRAM" evidence="12">
    <location>
        <begin position="11"/>
        <end position="75"/>
    </location>
</feature>
<dbReference type="CDD" id="cd02440">
    <property type="entry name" value="AdoMet_MTases"/>
    <property type="match status" value="1"/>
</dbReference>
<dbReference type="RefSeq" id="WP_122100547.1">
    <property type="nucleotide sequence ID" value="NZ_RFLY01000002.1"/>
</dbReference>
<dbReference type="InterPro" id="IPR002792">
    <property type="entry name" value="TRAM_dom"/>
</dbReference>
<keyword evidence="3 9" id="KW-0489">Methyltransferase</keyword>
<evidence type="ECO:0000313" key="14">
    <source>
        <dbReference type="Proteomes" id="UP000275012"/>
    </source>
</evidence>
<evidence type="ECO:0000256" key="10">
    <source>
        <dbReference type="PROSITE-ProRule" id="PRU01024"/>
    </source>
</evidence>
<dbReference type="PANTHER" id="PTHR11061:SF49">
    <property type="entry name" value="23S RRNA (URACIL(1939)-C(5))-METHYLTRANSFERASE RLMD"/>
    <property type="match status" value="1"/>
</dbReference>
<evidence type="ECO:0000256" key="2">
    <source>
        <dbReference type="ARBA" id="ARBA00022552"/>
    </source>
</evidence>
<name>A0A3M2I3J5_9GAMM</name>
<feature type="binding site" evidence="9">
    <location>
        <position position="319"/>
    </location>
    <ligand>
        <name>S-adenosyl-L-methionine</name>
        <dbReference type="ChEBI" id="CHEBI:59789"/>
    </ligand>
</feature>
<evidence type="ECO:0000256" key="7">
    <source>
        <dbReference type="ARBA" id="ARBA00023004"/>
    </source>
</evidence>
<dbReference type="EC" id="2.1.1.190" evidence="9"/>
<dbReference type="InterPro" id="IPR029063">
    <property type="entry name" value="SAM-dependent_MTases_sf"/>
</dbReference>
<dbReference type="GO" id="GO:0051539">
    <property type="term" value="F:4 iron, 4 sulfur cluster binding"/>
    <property type="evidence" value="ECO:0007669"/>
    <property type="project" value="UniProtKB-KW"/>
</dbReference>
<dbReference type="Pfam" id="PF01938">
    <property type="entry name" value="TRAM"/>
    <property type="match status" value="1"/>
</dbReference>
<evidence type="ECO:0000313" key="13">
    <source>
        <dbReference type="EMBL" id="RMH94550.1"/>
    </source>
</evidence>
<feature type="binding site" evidence="9">
    <location>
        <position position="176"/>
    </location>
    <ligand>
        <name>[4Fe-4S] cluster</name>
        <dbReference type="ChEBI" id="CHEBI:49883"/>
    </ligand>
</feature>
<evidence type="ECO:0000256" key="11">
    <source>
        <dbReference type="PROSITE-ProRule" id="PRU10015"/>
    </source>
</evidence>
<feature type="active site" description="Nucleophile" evidence="9 10">
    <location>
        <position position="409"/>
    </location>
</feature>
<dbReference type="GO" id="GO:0070041">
    <property type="term" value="F:rRNA (uridine-C5-)-methyltransferase activity"/>
    <property type="evidence" value="ECO:0007669"/>
    <property type="project" value="UniProtKB-UniRule"/>
</dbReference>
<accession>A0A3M2I3J5</accession>
<dbReference type="Proteomes" id="UP000275012">
    <property type="component" value="Unassembled WGS sequence"/>
</dbReference>
<keyword evidence="5 9" id="KW-0949">S-adenosyl-L-methionine</keyword>
<dbReference type="InterPro" id="IPR001566">
    <property type="entry name" value="23S_rRNA_MeTrfase_RlmD"/>
</dbReference>
<keyword evidence="4 9" id="KW-0808">Transferase</keyword>
<feature type="binding site" evidence="9">
    <location>
        <position position="94"/>
    </location>
    <ligand>
        <name>[4Fe-4S] cluster</name>
        <dbReference type="ChEBI" id="CHEBI:49883"/>
    </ligand>
</feature>
<dbReference type="NCBIfam" id="NF009639">
    <property type="entry name" value="PRK13168.1"/>
    <property type="match status" value="1"/>
</dbReference>
<feature type="binding site" evidence="9 10">
    <location>
        <position position="383"/>
    </location>
    <ligand>
        <name>S-adenosyl-L-methionine</name>
        <dbReference type="ChEBI" id="CHEBI:59789"/>
    </ligand>
</feature>
<feature type="active site" evidence="11">
    <location>
        <position position="409"/>
    </location>
</feature>
<evidence type="ECO:0000259" key="12">
    <source>
        <dbReference type="PROSITE" id="PS50926"/>
    </source>
</evidence>
<keyword evidence="1 9" id="KW-0004">4Fe-4S</keyword>
<organism evidence="13 14">
    <name type="scientific">Solilutibacter pythonis</name>
    <dbReference type="NCBI Taxonomy" id="2483112"/>
    <lineage>
        <taxon>Bacteria</taxon>
        <taxon>Pseudomonadati</taxon>
        <taxon>Pseudomonadota</taxon>
        <taxon>Gammaproteobacteria</taxon>
        <taxon>Lysobacterales</taxon>
        <taxon>Lysobacteraceae</taxon>
        <taxon>Solilutibacter</taxon>
    </lineage>
</organism>
<keyword evidence="6 9" id="KW-0479">Metal-binding</keyword>
<dbReference type="GO" id="GO:0070475">
    <property type="term" value="P:rRNA base methylation"/>
    <property type="evidence" value="ECO:0007669"/>
    <property type="project" value="TreeGrafter"/>
</dbReference>